<evidence type="ECO:0008006" key="4">
    <source>
        <dbReference type="Google" id="ProtNLM"/>
    </source>
</evidence>
<dbReference type="RefSeq" id="WP_394825149.1">
    <property type="nucleotide sequence ID" value="NZ_CP089984.1"/>
</dbReference>
<dbReference type="Proteomes" id="UP001370348">
    <property type="component" value="Chromosome"/>
</dbReference>
<proteinExistence type="predicted"/>
<sequence>MRLVEVRLLATIIVGIVSFFCVATTPREARAQTTRPTGTAGAASGPTLHVLSLETEDADEQAEALSVALRSRAREKLSWPIADGSPSLSMFLAALRCPPRPDGPCLQKIGDQLKTDRFIYGHIAKAGRGQLSAEVHLYVRGKPDASVKEVFSDNLKDQNDDYLRRMAARIIDRLTGNAPQTAMITVHAGEGRDEIWIDDAPKGRLTKGRALLELPAGRHIIEVRSSDNETVLTRREITVTPGADGVLNLPLGSSSEADLRGEAGGSRTRSIVGWGLIGLGAVAGGFGIYEGIHFFKLKSDTDDFRKSHQGENGMPSREAICQAGRGEPASWNTSGADAARTICDNYDAAKTASLLGLISGGVALASLGVGTYLLLTDTSAKKEIRDERSWKGRTTTGSSVRVMPYVGPHASGFDVHVVF</sequence>
<accession>A0ABZ2LX52</accession>
<dbReference type="EMBL" id="CP089984">
    <property type="protein sequence ID" value="WXB15519.1"/>
    <property type="molecule type" value="Genomic_DNA"/>
</dbReference>
<reference evidence="2 3" key="1">
    <citation type="submission" date="2021-12" db="EMBL/GenBank/DDBJ databases">
        <title>Discovery of the Pendulisporaceae a myxobacterial family with distinct sporulation behavior and unique specialized metabolism.</title>
        <authorList>
            <person name="Garcia R."/>
            <person name="Popoff A."/>
            <person name="Bader C.D."/>
            <person name="Loehr J."/>
            <person name="Walesch S."/>
            <person name="Walt C."/>
            <person name="Boldt J."/>
            <person name="Bunk B."/>
            <person name="Haeckl F.J.F.P.J."/>
            <person name="Gunesch A.P."/>
            <person name="Birkelbach J."/>
            <person name="Nuebel U."/>
            <person name="Pietschmann T."/>
            <person name="Bach T."/>
            <person name="Mueller R."/>
        </authorList>
    </citation>
    <scope>NUCLEOTIDE SEQUENCE [LARGE SCALE GENOMIC DNA]</scope>
    <source>
        <strain evidence="2 3">MSr11954</strain>
    </source>
</reference>
<keyword evidence="1" id="KW-0472">Membrane</keyword>
<feature type="transmembrane region" description="Helical" evidence="1">
    <location>
        <begin position="6"/>
        <end position="25"/>
    </location>
</feature>
<feature type="transmembrane region" description="Helical" evidence="1">
    <location>
        <begin position="354"/>
        <end position="375"/>
    </location>
</feature>
<organism evidence="2 3">
    <name type="scientific">Pendulispora albinea</name>
    <dbReference type="NCBI Taxonomy" id="2741071"/>
    <lineage>
        <taxon>Bacteria</taxon>
        <taxon>Pseudomonadati</taxon>
        <taxon>Myxococcota</taxon>
        <taxon>Myxococcia</taxon>
        <taxon>Myxococcales</taxon>
        <taxon>Sorangiineae</taxon>
        <taxon>Pendulisporaceae</taxon>
        <taxon>Pendulispora</taxon>
    </lineage>
</organism>
<name>A0ABZ2LX52_9BACT</name>
<keyword evidence="3" id="KW-1185">Reference proteome</keyword>
<keyword evidence="1" id="KW-1133">Transmembrane helix</keyword>
<feature type="transmembrane region" description="Helical" evidence="1">
    <location>
        <begin position="271"/>
        <end position="289"/>
    </location>
</feature>
<gene>
    <name evidence="2" type="ORF">LZC94_47825</name>
</gene>
<protein>
    <recommendedName>
        <fullName evidence="4">PEGA domain-containing protein</fullName>
    </recommendedName>
</protein>
<evidence type="ECO:0000313" key="2">
    <source>
        <dbReference type="EMBL" id="WXB15519.1"/>
    </source>
</evidence>
<evidence type="ECO:0000313" key="3">
    <source>
        <dbReference type="Proteomes" id="UP001370348"/>
    </source>
</evidence>
<keyword evidence="1" id="KW-0812">Transmembrane</keyword>
<evidence type="ECO:0000256" key="1">
    <source>
        <dbReference type="SAM" id="Phobius"/>
    </source>
</evidence>